<comment type="similarity">
    <text evidence="1">Belongs to the transglycosylase Slt family.</text>
</comment>
<dbReference type="PANTHER" id="PTHR37423">
    <property type="entry name" value="SOLUBLE LYTIC MUREIN TRANSGLYCOSYLASE-RELATED"/>
    <property type="match status" value="1"/>
</dbReference>
<evidence type="ECO:0000313" key="3">
    <source>
        <dbReference type="EMBL" id="HHJ53751.1"/>
    </source>
</evidence>
<gene>
    <name evidence="3" type="ORF">ENJ89_11195</name>
</gene>
<dbReference type="Gene3D" id="1.10.530.10">
    <property type="match status" value="1"/>
</dbReference>
<dbReference type="SUPFAM" id="SSF53955">
    <property type="entry name" value="Lysozyme-like"/>
    <property type="match status" value="1"/>
</dbReference>
<sequence length="113" mass="13348">MASLAGVRLKANRFLFEPELNIHLGSLYVKQLSRMFRGDKKYMLAAYNAGPHRVKRWRKIPGSDKLDIFIENIEFSETRLYVKNVLKNYWAYKLLTNNFEISDNELLSFNDGW</sequence>
<dbReference type="EMBL" id="DROD01000706">
    <property type="protein sequence ID" value="HHJ53751.1"/>
    <property type="molecule type" value="Genomic_DNA"/>
</dbReference>
<dbReference type="InterPro" id="IPR023346">
    <property type="entry name" value="Lysozyme-like_dom_sf"/>
</dbReference>
<proteinExistence type="inferred from homology"/>
<protein>
    <recommendedName>
        <fullName evidence="2">Transglycosylase SLT domain-containing protein</fullName>
    </recommendedName>
</protein>
<reference evidence="3" key="1">
    <citation type="journal article" date="2020" name="mSystems">
        <title>Genome- and Community-Level Interaction Insights into Carbon Utilization and Element Cycling Functions of Hydrothermarchaeota in Hydrothermal Sediment.</title>
        <authorList>
            <person name="Zhou Z."/>
            <person name="Liu Y."/>
            <person name="Xu W."/>
            <person name="Pan J."/>
            <person name="Luo Z.H."/>
            <person name="Li M."/>
        </authorList>
    </citation>
    <scope>NUCLEOTIDE SEQUENCE [LARGE SCALE GENOMIC DNA]</scope>
    <source>
        <strain evidence="3">HyVt-527</strain>
    </source>
</reference>
<comment type="caution">
    <text evidence="3">The sequence shown here is derived from an EMBL/GenBank/DDBJ whole genome shotgun (WGS) entry which is preliminary data.</text>
</comment>
<dbReference type="Proteomes" id="UP000886124">
    <property type="component" value="Unassembled WGS sequence"/>
</dbReference>
<dbReference type="AlphaFoldDB" id="A0A7V5PRE6"/>
<evidence type="ECO:0000259" key="2">
    <source>
        <dbReference type="Pfam" id="PF01464"/>
    </source>
</evidence>
<name>A0A7V5PRE6_CALAY</name>
<organism evidence="3">
    <name type="scientific">Caldithrix abyssi</name>
    <dbReference type="NCBI Taxonomy" id="187145"/>
    <lineage>
        <taxon>Bacteria</taxon>
        <taxon>Pseudomonadati</taxon>
        <taxon>Calditrichota</taxon>
        <taxon>Calditrichia</taxon>
        <taxon>Calditrichales</taxon>
        <taxon>Calditrichaceae</taxon>
        <taxon>Caldithrix</taxon>
    </lineage>
</organism>
<feature type="domain" description="Transglycosylase SLT" evidence="2">
    <location>
        <begin position="12"/>
        <end position="64"/>
    </location>
</feature>
<accession>A0A7V5PRE6</accession>
<dbReference type="InterPro" id="IPR008258">
    <property type="entry name" value="Transglycosylase_SLT_dom_1"/>
</dbReference>
<dbReference type="Pfam" id="PF01464">
    <property type="entry name" value="SLT"/>
    <property type="match status" value="1"/>
</dbReference>
<evidence type="ECO:0000256" key="1">
    <source>
        <dbReference type="ARBA" id="ARBA00007734"/>
    </source>
</evidence>
<dbReference type="PANTHER" id="PTHR37423:SF2">
    <property type="entry name" value="MEMBRANE-BOUND LYTIC MUREIN TRANSGLYCOSYLASE C"/>
    <property type="match status" value="1"/>
</dbReference>